<feature type="region of interest" description="Disordered" evidence="1">
    <location>
        <begin position="1"/>
        <end position="64"/>
    </location>
</feature>
<dbReference type="KEGG" id="serw:FY030_06280"/>
<dbReference type="AlphaFoldDB" id="A0A5J6V5S1"/>
<reference evidence="2 3" key="1">
    <citation type="submission" date="2019-09" db="EMBL/GenBank/DDBJ databases">
        <title>Serinicoccus pratensis sp. nov., isolated from meadow soil.</title>
        <authorList>
            <person name="Zhang W."/>
        </authorList>
    </citation>
    <scope>NUCLEOTIDE SEQUENCE [LARGE SCALE GENOMIC DNA]</scope>
    <source>
        <strain evidence="2 3">W204</strain>
    </source>
</reference>
<name>A0A5J6V5S1_9MICO</name>
<dbReference type="Proteomes" id="UP000326546">
    <property type="component" value="Chromosome"/>
</dbReference>
<evidence type="ECO:0000313" key="2">
    <source>
        <dbReference type="EMBL" id="QFG68373.1"/>
    </source>
</evidence>
<organism evidence="2 3">
    <name type="scientific">Ornithinimicrobium pratense</name>
    <dbReference type="NCBI Taxonomy" id="2593973"/>
    <lineage>
        <taxon>Bacteria</taxon>
        <taxon>Bacillati</taxon>
        <taxon>Actinomycetota</taxon>
        <taxon>Actinomycetes</taxon>
        <taxon>Micrococcales</taxon>
        <taxon>Ornithinimicrobiaceae</taxon>
        <taxon>Ornithinimicrobium</taxon>
    </lineage>
</organism>
<feature type="compositionally biased region" description="Basic and acidic residues" evidence="1">
    <location>
        <begin position="55"/>
        <end position="64"/>
    </location>
</feature>
<dbReference type="EMBL" id="CP044427">
    <property type="protein sequence ID" value="QFG68373.1"/>
    <property type="molecule type" value="Genomic_DNA"/>
</dbReference>
<evidence type="ECO:0000313" key="3">
    <source>
        <dbReference type="Proteomes" id="UP000326546"/>
    </source>
</evidence>
<proteinExistence type="predicted"/>
<gene>
    <name evidence="2" type="ORF">FY030_06280</name>
</gene>
<protein>
    <submittedName>
        <fullName evidence="2">Uncharacterized protein</fullName>
    </submittedName>
</protein>
<sequence>MYATTPGVPTAYATREQPSTLDTAAEPLPVGDELIGQQDDLVGQDDELIGYEDGLGSRENGDRL</sequence>
<accession>A0A5J6V5S1</accession>
<evidence type="ECO:0000256" key="1">
    <source>
        <dbReference type="SAM" id="MobiDB-lite"/>
    </source>
</evidence>
<keyword evidence="3" id="KW-1185">Reference proteome</keyword>